<sequence>MNYVVKTRLARDDARVYNKNDSRTVCPTAIALAKCGRWRPNMAISCPVVLAVLFYRMEAPVQGNDYELTSTHKDIYAGYTRFVKYATGSVIAIVVLMALFLL</sequence>
<protein>
    <recommendedName>
        <fullName evidence="2">Cytochrome c oxidase subunit IV bacterial aa3 type domain-containing protein</fullName>
    </recommendedName>
</protein>
<name>A0A2N3KM95_9PROT</name>
<keyword evidence="1" id="KW-0812">Transmembrane</keyword>
<comment type="caution">
    <text evidence="3">The sequence shown here is derived from an EMBL/GenBank/DDBJ whole genome shotgun (WGS) entry which is preliminary data.</text>
</comment>
<dbReference type="EMBL" id="NWTK01000014">
    <property type="protein sequence ID" value="PKR51678.1"/>
    <property type="molecule type" value="Genomic_DNA"/>
</dbReference>
<keyword evidence="1" id="KW-0472">Membrane</keyword>
<feature type="domain" description="Cytochrome c oxidase subunit IV bacterial aa3 type" evidence="2">
    <location>
        <begin position="63"/>
        <end position="101"/>
    </location>
</feature>
<gene>
    <name evidence="3" type="ORF">COO20_19105</name>
</gene>
<evidence type="ECO:0000259" key="2">
    <source>
        <dbReference type="Pfam" id="PF07835"/>
    </source>
</evidence>
<dbReference type="Gene3D" id="1.20.5.160">
    <property type="entry name" value="Bacterial aa3 type cytochrome c oxidase subunit IV"/>
    <property type="match status" value="1"/>
</dbReference>
<dbReference type="InterPro" id="IPR012422">
    <property type="entry name" value="Cyt_c_oxidase_su4_bac-aa3"/>
</dbReference>
<evidence type="ECO:0000313" key="3">
    <source>
        <dbReference type="EMBL" id="PKR51678.1"/>
    </source>
</evidence>
<dbReference type="SUPFAM" id="SSF81469">
    <property type="entry name" value="Bacterial aa3 type cytochrome c oxidase subunit IV"/>
    <property type="match status" value="1"/>
</dbReference>
<reference evidence="3 4" key="1">
    <citation type="submission" date="2017-09" db="EMBL/GenBank/DDBJ databases">
        <title>Biodiversity and function of Thalassospira species in the particle-attached aromatic-hydrocarbon-degrading consortia from the surface seawater of the South China Sea.</title>
        <authorList>
            <person name="Dong C."/>
            <person name="Liu R."/>
            <person name="Shao Z."/>
        </authorList>
    </citation>
    <scope>NUCLEOTIDE SEQUENCE [LARGE SCALE GENOMIC DNA]</scope>
    <source>
        <strain evidence="3 4">CSC1P2</strain>
    </source>
</reference>
<dbReference type="Pfam" id="PF07835">
    <property type="entry name" value="COX4_pro_2"/>
    <property type="match status" value="1"/>
</dbReference>
<dbReference type="Proteomes" id="UP000233597">
    <property type="component" value="Unassembled WGS sequence"/>
</dbReference>
<organism evidence="3 4">
    <name type="scientific">Thalassospira marina</name>
    <dbReference type="NCBI Taxonomy" id="2048283"/>
    <lineage>
        <taxon>Bacteria</taxon>
        <taxon>Pseudomonadati</taxon>
        <taxon>Pseudomonadota</taxon>
        <taxon>Alphaproteobacteria</taxon>
        <taxon>Rhodospirillales</taxon>
        <taxon>Thalassospiraceae</taxon>
        <taxon>Thalassospira</taxon>
    </lineage>
</organism>
<keyword evidence="1" id="KW-1133">Transmembrane helix</keyword>
<feature type="transmembrane region" description="Helical" evidence="1">
    <location>
        <begin position="82"/>
        <end position="101"/>
    </location>
</feature>
<dbReference type="OrthoDB" id="7364404at2"/>
<evidence type="ECO:0000256" key="1">
    <source>
        <dbReference type="SAM" id="Phobius"/>
    </source>
</evidence>
<evidence type="ECO:0000313" key="4">
    <source>
        <dbReference type="Proteomes" id="UP000233597"/>
    </source>
</evidence>
<dbReference type="InterPro" id="IPR036596">
    <property type="entry name" value="Cyt-C_aa3_sf"/>
</dbReference>
<proteinExistence type="predicted"/>
<dbReference type="AlphaFoldDB" id="A0A2N3KM95"/>
<accession>A0A2N3KM95</accession>